<dbReference type="AlphaFoldDB" id="A0A5P1FT09"/>
<dbReference type="PANTHER" id="PTHR33782">
    <property type="entry name" value="OS01G0121600 PROTEIN"/>
    <property type="match status" value="1"/>
</dbReference>
<keyword evidence="2" id="KW-0812">Transmembrane</keyword>
<dbReference type="Proteomes" id="UP000243459">
    <property type="component" value="Chromosome 1"/>
</dbReference>
<evidence type="ECO:0000313" key="4">
    <source>
        <dbReference type="Proteomes" id="UP000243459"/>
    </source>
</evidence>
<reference evidence="4" key="1">
    <citation type="journal article" date="2017" name="Nat. Commun.">
        <title>The asparagus genome sheds light on the origin and evolution of a young Y chromosome.</title>
        <authorList>
            <person name="Harkess A."/>
            <person name="Zhou J."/>
            <person name="Xu C."/>
            <person name="Bowers J.E."/>
            <person name="Van der Hulst R."/>
            <person name="Ayyampalayam S."/>
            <person name="Mercati F."/>
            <person name="Riccardi P."/>
            <person name="McKain M.R."/>
            <person name="Kakrana A."/>
            <person name="Tang H."/>
            <person name="Ray J."/>
            <person name="Groenendijk J."/>
            <person name="Arikit S."/>
            <person name="Mathioni S.M."/>
            <person name="Nakano M."/>
            <person name="Shan H."/>
            <person name="Telgmann-Rauber A."/>
            <person name="Kanno A."/>
            <person name="Yue Z."/>
            <person name="Chen H."/>
            <person name="Li W."/>
            <person name="Chen Y."/>
            <person name="Xu X."/>
            <person name="Zhang Y."/>
            <person name="Luo S."/>
            <person name="Chen H."/>
            <person name="Gao J."/>
            <person name="Mao Z."/>
            <person name="Pires J.C."/>
            <person name="Luo M."/>
            <person name="Kudrna D."/>
            <person name="Wing R.A."/>
            <person name="Meyers B.C."/>
            <person name="Yi K."/>
            <person name="Kong H."/>
            <person name="Lavrijsen P."/>
            <person name="Sunseri F."/>
            <person name="Falavigna A."/>
            <person name="Ye Y."/>
            <person name="Leebens-Mack J.H."/>
            <person name="Chen G."/>
        </authorList>
    </citation>
    <scope>NUCLEOTIDE SEQUENCE [LARGE SCALE GENOMIC DNA]</scope>
    <source>
        <strain evidence="4">cv. DH0086</strain>
    </source>
</reference>
<dbReference type="OMA" id="METGIHI"/>
<keyword evidence="2" id="KW-1133">Transmembrane helix</keyword>
<gene>
    <name evidence="3" type="ORF">A4U43_C01F29180</name>
</gene>
<dbReference type="EMBL" id="CM007381">
    <property type="protein sequence ID" value="ONK81446.1"/>
    <property type="molecule type" value="Genomic_DNA"/>
</dbReference>
<feature type="region of interest" description="Disordered" evidence="1">
    <location>
        <begin position="1"/>
        <end position="43"/>
    </location>
</feature>
<evidence type="ECO:0000256" key="2">
    <source>
        <dbReference type="SAM" id="Phobius"/>
    </source>
</evidence>
<feature type="transmembrane region" description="Helical" evidence="2">
    <location>
        <begin position="106"/>
        <end position="127"/>
    </location>
</feature>
<evidence type="ECO:0000313" key="3">
    <source>
        <dbReference type="EMBL" id="ONK81446.1"/>
    </source>
</evidence>
<dbReference type="Gramene" id="ONK81446">
    <property type="protein sequence ID" value="ONK81446"/>
    <property type="gene ID" value="A4U43_C01F29180"/>
</dbReference>
<accession>A0A5P1FT09</accession>
<keyword evidence="2" id="KW-0472">Membrane</keyword>
<feature type="compositionally biased region" description="Low complexity" evidence="1">
    <location>
        <begin position="1"/>
        <end position="17"/>
    </location>
</feature>
<name>A0A5P1FT09_ASPOF</name>
<dbReference type="PANTHER" id="PTHR33782:SF5">
    <property type="entry name" value="MEDIATOR OF RNA POLYMERASE II TRANSCRIPTION SUBUNIT"/>
    <property type="match status" value="1"/>
</dbReference>
<sequence length="141" mass="15393">MASSIFSPSFSPSKFPSTHQPRTRFRPASAKKNPSGSDFGSGFGLVDESMIVLRKRIHDMEVAERNYEPPSNWTQWEKEYYMRYGADVCGFAGLVQAFLLSTRPGLGIGLMVLMAMSVPTSAVWVGVQLVHAVRTAGGFGG</sequence>
<keyword evidence="4" id="KW-1185">Reference proteome</keyword>
<evidence type="ECO:0000256" key="1">
    <source>
        <dbReference type="SAM" id="MobiDB-lite"/>
    </source>
</evidence>
<protein>
    <submittedName>
        <fullName evidence="3">Uncharacterized protein</fullName>
    </submittedName>
</protein>
<organism evidence="3 4">
    <name type="scientific">Asparagus officinalis</name>
    <name type="common">Garden asparagus</name>
    <dbReference type="NCBI Taxonomy" id="4686"/>
    <lineage>
        <taxon>Eukaryota</taxon>
        <taxon>Viridiplantae</taxon>
        <taxon>Streptophyta</taxon>
        <taxon>Embryophyta</taxon>
        <taxon>Tracheophyta</taxon>
        <taxon>Spermatophyta</taxon>
        <taxon>Magnoliopsida</taxon>
        <taxon>Liliopsida</taxon>
        <taxon>Asparagales</taxon>
        <taxon>Asparagaceae</taxon>
        <taxon>Asparagoideae</taxon>
        <taxon>Asparagus</taxon>
    </lineage>
</organism>
<proteinExistence type="predicted"/>